<keyword evidence="11 12" id="KW-0511">Multifunctional enzyme</keyword>
<proteinExistence type="inferred from homology"/>
<dbReference type="InterPro" id="IPR000672">
    <property type="entry name" value="THF_DH/CycHdrlase"/>
</dbReference>
<keyword evidence="3 12" id="KW-0554">One-carbon metabolism</keyword>
<keyword evidence="8 12" id="KW-0560">Oxidoreductase</keyword>
<dbReference type="GO" id="GO:0005829">
    <property type="term" value="C:cytosol"/>
    <property type="evidence" value="ECO:0007669"/>
    <property type="project" value="TreeGrafter"/>
</dbReference>
<comment type="caution">
    <text evidence="12">Lacks conserved residue(s) required for the propagation of feature annotation.</text>
</comment>
<dbReference type="Proteomes" id="UP000182998">
    <property type="component" value="Unassembled WGS sequence"/>
</dbReference>
<dbReference type="HOGENOM" id="CLU_034045_2_1_6"/>
<dbReference type="Pfam" id="PF02882">
    <property type="entry name" value="THF_DHG_CYH_C"/>
    <property type="match status" value="1"/>
</dbReference>
<evidence type="ECO:0000256" key="10">
    <source>
        <dbReference type="ARBA" id="ARBA00023167"/>
    </source>
</evidence>
<organism evidence="15 17">
    <name type="scientific">Legionella micdadei</name>
    <name type="common">Tatlockia micdadei</name>
    <dbReference type="NCBI Taxonomy" id="451"/>
    <lineage>
        <taxon>Bacteria</taxon>
        <taxon>Pseudomonadati</taxon>
        <taxon>Pseudomonadota</taxon>
        <taxon>Gammaproteobacteria</taxon>
        <taxon>Legionellales</taxon>
        <taxon>Legionellaceae</taxon>
        <taxon>Legionella</taxon>
    </lineage>
</organism>
<feature type="domain" description="Tetrahydrofolate dehydrogenase/cyclohydrolase catalytic" evidence="13">
    <location>
        <begin position="6"/>
        <end position="121"/>
    </location>
</feature>
<keyword evidence="9 12" id="KW-0368">Histidine biosynthesis</keyword>
<dbReference type="EC" id="1.5.1.5" evidence="12"/>
<evidence type="ECO:0000256" key="8">
    <source>
        <dbReference type="ARBA" id="ARBA00023002"/>
    </source>
</evidence>
<evidence type="ECO:0000256" key="1">
    <source>
        <dbReference type="ARBA" id="ARBA00004777"/>
    </source>
</evidence>
<evidence type="ECO:0000256" key="12">
    <source>
        <dbReference type="HAMAP-Rule" id="MF_01576"/>
    </source>
</evidence>
<dbReference type="GO" id="GO:0035999">
    <property type="term" value="P:tetrahydrofolate interconversion"/>
    <property type="evidence" value="ECO:0007669"/>
    <property type="project" value="UniProtKB-UniRule"/>
</dbReference>
<dbReference type="SUPFAM" id="SSF53223">
    <property type="entry name" value="Aminoacid dehydrogenase-like, N-terminal domain"/>
    <property type="match status" value="1"/>
</dbReference>
<evidence type="ECO:0000256" key="3">
    <source>
        <dbReference type="ARBA" id="ARBA00022563"/>
    </source>
</evidence>
<dbReference type="PANTHER" id="PTHR48099:SF5">
    <property type="entry name" value="C-1-TETRAHYDROFOLATE SYNTHASE, CYTOPLASMIC"/>
    <property type="match status" value="1"/>
</dbReference>
<reference evidence="16 18" key="3">
    <citation type="submission" date="2016-10" db="EMBL/GenBank/DDBJ databases">
        <authorList>
            <person name="Varghese N."/>
            <person name="Submissions S."/>
        </authorList>
    </citation>
    <scope>NUCLEOTIDE SEQUENCE [LARGE SCALE GENOMIC DNA]</scope>
    <source>
        <strain evidence="16 18">ATCC 33218</strain>
    </source>
</reference>
<protein>
    <recommendedName>
        <fullName evidence="12">Bifunctional protein FolD</fullName>
    </recommendedName>
    <domain>
        <recommendedName>
            <fullName evidence="12">Methylenetetrahydrofolate dehydrogenase</fullName>
            <ecNumber evidence="12">1.5.1.5</ecNumber>
        </recommendedName>
    </domain>
    <domain>
        <recommendedName>
            <fullName evidence="12">Methenyltetrahydrofolate cyclohydrolase</fullName>
            <ecNumber evidence="12">3.5.4.9</ecNumber>
        </recommendedName>
    </domain>
</protein>
<evidence type="ECO:0000256" key="2">
    <source>
        <dbReference type="ARBA" id="ARBA00011738"/>
    </source>
</evidence>
<dbReference type="HAMAP" id="MF_01576">
    <property type="entry name" value="THF_DHG_CYH"/>
    <property type="match status" value="1"/>
</dbReference>
<dbReference type="GO" id="GO:0004488">
    <property type="term" value="F:methylenetetrahydrofolate dehydrogenase (NADP+) activity"/>
    <property type="evidence" value="ECO:0007669"/>
    <property type="project" value="UniProtKB-UniRule"/>
</dbReference>
<dbReference type="InterPro" id="IPR046346">
    <property type="entry name" value="Aminoacid_DH-like_N_sf"/>
</dbReference>
<dbReference type="Proteomes" id="UP000032414">
    <property type="component" value="Chromosome I"/>
</dbReference>
<feature type="binding site" evidence="12">
    <location>
        <begin position="166"/>
        <end position="168"/>
    </location>
    <ligand>
        <name>NADP(+)</name>
        <dbReference type="ChEBI" id="CHEBI:58349"/>
    </ligand>
</feature>
<comment type="catalytic activity">
    <reaction evidence="12">
        <text>(6R)-5,10-methenyltetrahydrofolate + H2O = (6R)-10-formyltetrahydrofolate + H(+)</text>
        <dbReference type="Rhea" id="RHEA:23700"/>
        <dbReference type="ChEBI" id="CHEBI:15377"/>
        <dbReference type="ChEBI" id="CHEBI:15378"/>
        <dbReference type="ChEBI" id="CHEBI:57455"/>
        <dbReference type="ChEBI" id="CHEBI:195366"/>
        <dbReference type="EC" id="3.5.4.9"/>
    </reaction>
</comment>
<dbReference type="InterPro" id="IPR020631">
    <property type="entry name" value="THF_DH/CycHdrlase_NAD-bd_dom"/>
</dbReference>
<evidence type="ECO:0000259" key="13">
    <source>
        <dbReference type="Pfam" id="PF00763"/>
    </source>
</evidence>
<reference evidence="17" key="2">
    <citation type="submission" date="2014-09" db="EMBL/GenBank/DDBJ databases">
        <authorList>
            <person name="Gomez-Valero L."/>
        </authorList>
    </citation>
    <scope>NUCLEOTIDE SEQUENCE [LARGE SCALE GENOMIC DNA]</scope>
    <source>
        <strain evidence="17">ATCC33218</strain>
    </source>
</reference>
<dbReference type="NCBIfam" id="NF008058">
    <property type="entry name" value="PRK10792.1"/>
    <property type="match status" value="1"/>
</dbReference>
<dbReference type="UniPathway" id="UPA00193"/>
<evidence type="ECO:0000256" key="9">
    <source>
        <dbReference type="ARBA" id="ARBA00023102"/>
    </source>
</evidence>
<dbReference type="PRINTS" id="PR00085">
    <property type="entry name" value="THFDHDRGNASE"/>
</dbReference>
<dbReference type="Pfam" id="PF00763">
    <property type="entry name" value="THF_DHG_CYH"/>
    <property type="match status" value="1"/>
</dbReference>
<comment type="pathway">
    <text evidence="1 12">One-carbon metabolism; tetrahydrofolate interconversion.</text>
</comment>
<dbReference type="InterPro" id="IPR020630">
    <property type="entry name" value="THF_DH/CycHdrlase_cat_dom"/>
</dbReference>
<keyword evidence="7 12" id="KW-0521">NADP</keyword>
<dbReference type="STRING" id="451.B6N58_06715"/>
<evidence type="ECO:0000313" key="17">
    <source>
        <dbReference type="Proteomes" id="UP000032414"/>
    </source>
</evidence>
<dbReference type="GO" id="GO:0000105">
    <property type="term" value="P:L-histidine biosynthetic process"/>
    <property type="evidence" value="ECO:0007669"/>
    <property type="project" value="UniProtKB-KW"/>
</dbReference>
<dbReference type="InterPro" id="IPR020867">
    <property type="entry name" value="THF_DH/CycHdrlase_CS"/>
</dbReference>
<dbReference type="EMBL" id="FMVN01000006">
    <property type="protein sequence ID" value="SCY31457.1"/>
    <property type="molecule type" value="Genomic_DNA"/>
</dbReference>
<sequence>MTALLLDGRKAATYLKEGVKLAVAERISKGHKAPGLAVILVGDDPASNIYVANKRKACLEVGFNSHAYDLPENTSEKELLELISQLNHAEDIDGILVQLPLPDVIDPNKVIECINPTKDVDGFHPYNIGRLVQRNPLLRPCTPYGIIHLLSYYQIPLVGVNTLVIGASNIVGRPMAMEFLLAASTVSVCHRFTTDLEKYVQIADIIVIATGIQDVIDVNWLNEKQIIIDVGMHRLPNGQLRGDIDFERAKEIVSWITPVPGGVGPMTIATLLQNTLLAANYRLQNKN</sequence>
<evidence type="ECO:0000256" key="7">
    <source>
        <dbReference type="ARBA" id="ARBA00022857"/>
    </source>
</evidence>
<accession>A0A098GGP2</accession>
<keyword evidence="6 12" id="KW-0378">Hydrolase</keyword>
<dbReference type="CDD" id="cd01080">
    <property type="entry name" value="NAD_bind_m-THF_DH_Cyclohyd"/>
    <property type="match status" value="1"/>
</dbReference>
<dbReference type="SUPFAM" id="SSF51735">
    <property type="entry name" value="NAD(P)-binding Rossmann-fold domains"/>
    <property type="match status" value="1"/>
</dbReference>
<comment type="function">
    <text evidence="12">Catalyzes the oxidation of 5,10-methylenetetrahydrofolate to 5,10-methenyltetrahydrofolate and then the hydrolysis of 5,10-methenyltetrahydrofolate to 10-formyltetrahydrofolate.</text>
</comment>
<dbReference type="KEGG" id="tmc:LMI_1854"/>
<evidence type="ECO:0000313" key="18">
    <source>
        <dbReference type="Proteomes" id="UP000182998"/>
    </source>
</evidence>
<keyword evidence="4 12" id="KW-0028">Amino-acid biosynthesis</keyword>
<evidence type="ECO:0000313" key="15">
    <source>
        <dbReference type="EMBL" id="CEG61147.1"/>
    </source>
</evidence>
<dbReference type="EC" id="3.5.4.9" evidence="12"/>
<dbReference type="GO" id="GO:0006164">
    <property type="term" value="P:purine nucleotide biosynthetic process"/>
    <property type="evidence" value="ECO:0007669"/>
    <property type="project" value="UniProtKB-KW"/>
</dbReference>
<keyword evidence="5 12" id="KW-0658">Purine biosynthesis</keyword>
<keyword evidence="18" id="KW-1185">Reference proteome</keyword>
<dbReference type="GO" id="GO:0004477">
    <property type="term" value="F:methenyltetrahydrofolate cyclohydrolase activity"/>
    <property type="evidence" value="ECO:0007669"/>
    <property type="project" value="UniProtKB-UniRule"/>
</dbReference>
<keyword evidence="10 12" id="KW-0486">Methionine biosynthesis</keyword>
<comment type="catalytic activity">
    <reaction evidence="12">
        <text>(6R)-5,10-methylene-5,6,7,8-tetrahydrofolate + NADP(+) = (6R)-5,10-methenyltetrahydrofolate + NADPH</text>
        <dbReference type="Rhea" id="RHEA:22812"/>
        <dbReference type="ChEBI" id="CHEBI:15636"/>
        <dbReference type="ChEBI" id="CHEBI:57455"/>
        <dbReference type="ChEBI" id="CHEBI:57783"/>
        <dbReference type="ChEBI" id="CHEBI:58349"/>
        <dbReference type="EC" id="1.5.1.5"/>
    </reaction>
</comment>
<evidence type="ECO:0000259" key="14">
    <source>
        <dbReference type="Pfam" id="PF02882"/>
    </source>
</evidence>
<dbReference type="GO" id="GO:0009086">
    <property type="term" value="P:methionine biosynthetic process"/>
    <property type="evidence" value="ECO:0007669"/>
    <property type="project" value="UniProtKB-KW"/>
</dbReference>
<dbReference type="EMBL" id="LN614830">
    <property type="protein sequence ID" value="CEG61147.1"/>
    <property type="molecule type" value="Genomic_DNA"/>
</dbReference>
<dbReference type="Gene3D" id="3.40.50.10860">
    <property type="entry name" value="Leucine Dehydrogenase, chain A, domain 1"/>
    <property type="match status" value="1"/>
</dbReference>
<dbReference type="AlphaFoldDB" id="A0A098GGP2"/>
<evidence type="ECO:0000256" key="6">
    <source>
        <dbReference type="ARBA" id="ARBA00022801"/>
    </source>
</evidence>
<dbReference type="FunFam" id="3.40.50.10860:FF:000005">
    <property type="entry name" value="C-1-tetrahydrofolate synthase, cytoplasmic, putative"/>
    <property type="match status" value="1"/>
</dbReference>
<evidence type="ECO:0000256" key="5">
    <source>
        <dbReference type="ARBA" id="ARBA00022755"/>
    </source>
</evidence>
<reference evidence="15" key="1">
    <citation type="submission" date="2014-09" db="EMBL/GenBank/DDBJ databases">
        <authorList>
            <person name="GOMEZ-VALERO Laura"/>
        </authorList>
    </citation>
    <scope>NUCLEOTIDE SEQUENCE</scope>
    <source>
        <strain evidence="15">ATCC33218</strain>
    </source>
</reference>
<gene>
    <name evidence="12 15" type="primary">folD</name>
    <name evidence="15" type="ORF">LMI_1854</name>
    <name evidence="16" type="ORF">SAMN02982997_01358</name>
</gene>
<comment type="subunit">
    <text evidence="2 12">Homodimer.</text>
</comment>
<dbReference type="Gene3D" id="3.40.50.720">
    <property type="entry name" value="NAD(P)-binding Rossmann-like Domain"/>
    <property type="match status" value="1"/>
</dbReference>
<feature type="domain" description="Tetrahydrofolate dehydrogenase/cyclohydrolase NAD(P)-binding" evidence="14">
    <location>
        <begin position="140"/>
        <end position="281"/>
    </location>
</feature>
<dbReference type="PANTHER" id="PTHR48099">
    <property type="entry name" value="C-1-TETRAHYDROFOLATE SYNTHASE, CYTOPLASMIC-RELATED"/>
    <property type="match status" value="1"/>
</dbReference>
<evidence type="ECO:0000256" key="4">
    <source>
        <dbReference type="ARBA" id="ARBA00022605"/>
    </source>
</evidence>
<dbReference type="InterPro" id="IPR036291">
    <property type="entry name" value="NAD(P)-bd_dom_sf"/>
</dbReference>
<evidence type="ECO:0000256" key="11">
    <source>
        <dbReference type="ARBA" id="ARBA00023268"/>
    </source>
</evidence>
<dbReference type="PROSITE" id="PS00767">
    <property type="entry name" value="THF_DHG_CYH_2"/>
    <property type="match status" value="1"/>
</dbReference>
<dbReference type="OrthoDB" id="9803580at2"/>
<evidence type="ECO:0000313" key="16">
    <source>
        <dbReference type="EMBL" id="SCY31457.1"/>
    </source>
</evidence>
<comment type="similarity">
    <text evidence="12">Belongs to the tetrahydrofolate dehydrogenase/cyclohydrolase family.</text>
</comment>
<name>A0A098GGP2_LEGMI</name>
<dbReference type="PATRIC" id="fig|451.8.peg.1446"/>
<dbReference type="RefSeq" id="WP_045099440.1">
    <property type="nucleotide sequence ID" value="NZ_CP020614.1"/>
</dbReference>